<dbReference type="PIRSF" id="PIRSF017393">
    <property type="entry name" value="MTase_SAV2177"/>
    <property type="match status" value="1"/>
</dbReference>
<dbReference type="Pfam" id="PF04672">
    <property type="entry name" value="Methyltransf_19"/>
    <property type="match status" value="1"/>
</dbReference>
<dbReference type="InterPro" id="IPR006764">
    <property type="entry name" value="SAM_dep_MeTrfase_SAV2177_type"/>
</dbReference>
<name>A0A1G7UHM1_9ACTN</name>
<dbReference type="EMBL" id="FNCN01000004">
    <property type="protein sequence ID" value="SDG47055.1"/>
    <property type="molecule type" value="Genomic_DNA"/>
</dbReference>
<dbReference type="Proteomes" id="UP000198923">
    <property type="component" value="Unassembled WGS sequence"/>
</dbReference>
<accession>A0A1G7UHM1</accession>
<dbReference type="GO" id="GO:0008168">
    <property type="term" value="F:methyltransferase activity"/>
    <property type="evidence" value="ECO:0007669"/>
    <property type="project" value="UniProtKB-KW"/>
</dbReference>
<dbReference type="STRING" id="504805.SAMN05421505_104264"/>
<sequence>MPSDSIPPQINTTVAHSARVYDYWLGGKDNFAADRALGDAMVQAIPTLPIMARANRAFLGRAVRYLTEQVGVRQFLDIGTGIPTGGNIHEVSQAIAPETRVLYVDHDPIVLAHARALMTSSPEGRTEFIMADLRTPEEILRHPTLRATLDLDRPVSLMLVAILMYFKDSDDPYGLVRTLVDALPSGSYLTITHPTADFAPEATGKAVEAATSAGITLVPRSKTEIERFFTGLEVVGPGVAPVLSWHSGESSASPANDPTSAWYYAGVARKP</sequence>
<proteinExistence type="predicted"/>
<organism evidence="1 2">
    <name type="scientific">Sinosporangium album</name>
    <dbReference type="NCBI Taxonomy" id="504805"/>
    <lineage>
        <taxon>Bacteria</taxon>
        <taxon>Bacillati</taxon>
        <taxon>Actinomycetota</taxon>
        <taxon>Actinomycetes</taxon>
        <taxon>Streptosporangiales</taxon>
        <taxon>Streptosporangiaceae</taxon>
        <taxon>Sinosporangium</taxon>
    </lineage>
</organism>
<keyword evidence="1" id="KW-0808">Transferase</keyword>
<dbReference type="RefSeq" id="WP_093169171.1">
    <property type="nucleotide sequence ID" value="NZ_FNCN01000004.1"/>
</dbReference>
<keyword evidence="1" id="KW-0489">Methyltransferase</keyword>
<dbReference type="AlphaFoldDB" id="A0A1G7UHM1"/>
<protein>
    <submittedName>
        <fullName evidence="1">S-adenosyl methyltransferase</fullName>
    </submittedName>
</protein>
<gene>
    <name evidence="1" type="ORF">SAMN05421505_104264</name>
</gene>
<dbReference type="CDD" id="cd02440">
    <property type="entry name" value="AdoMet_MTases"/>
    <property type="match status" value="1"/>
</dbReference>
<dbReference type="SUPFAM" id="SSF53335">
    <property type="entry name" value="S-adenosyl-L-methionine-dependent methyltransferases"/>
    <property type="match status" value="1"/>
</dbReference>
<evidence type="ECO:0000313" key="1">
    <source>
        <dbReference type="EMBL" id="SDG47055.1"/>
    </source>
</evidence>
<dbReference type="InterPro" id="IPR029063">
    <property type="entry name" value="SAM-dependent_MTases_sf"/>
</dbReference>
<reference evidence="1 2" key="1">
    <citation type="submission" date="2016-10" db="EMBL/GenBank/DDBJ databases">
        <authorList>
            <person name="de Groot N.N."/>
        </authorList>
    </citation>
    <scope>NUCLEOTIDE SEQUENCE [LARGE SCALE GENOMIC DNA]</scope>
    <source>
        <strain evidence="1 2">CPCC 201354</strain>
    </source>
</reference>
<keyword evidence="2" id="KW-1185">Reference proteome</keyword>
<dbReference type="OrthoDB" id="3216820at2"/>
<evidence type="ECO:0000313" key="2">
    <source>
        <dbReference type="Proteomes" id="UP000198923"/>
    </source>
</evidence>
<dbReference type="GO" id="GO:0032259">
    <property type="term" value="P:methylation"/>
    <property type="evidence" value="ECO:0007669"/>
    <property type="project" value="UniProtKB-KW"/>
</dbReference>
<dbReference type="Gene3D" id="3.40.50.150">
    <property type="entry name" value="Vaccinia Virus protein VP39"/>
    <property type="match status" value="1"/>
</dbReference>